<sequence length="101" mass="11360">MNKLLPPRAPNSELPLEELFAFLSLEIIPHRQFSHIDVPVIMTQTLPTRYASIPPDVPATPTRFQPPTNPNPPVDPTANEASNLERKKETFEEEDPSKCSD</sequence>
<proteinExistence type="predicted"/>
<evidence type="ECO:0000313" key="2">
    <source>
        <dbReference type="EMBL" id="KAK7296421.1"/>
    </source>
</evidence>
<protein>
    <submittedName>
        <fullName evidence="2">Uncharacterized protein</fullName>
    </submittedName>
</protein>
<feature type="region of interest" description="Disordered" evidence="1">
    <location>
        <begin position="50"/>
        <end position="101"/>
    </location>
</feature>
<comment type="caution">
    <text evidence="2">The sequence shown here is derived from an EMBL/GenBank/DDBJ whole genome shotgun (WGS) entry which is preliminary data.</text>
</comment>
<dbReference type="Proteomes" id="UP001367508">
    <property type="component" value="Unassembled WGS sequence"/>
</dbReference>
<gene>
    <name evidence="2" type="ORF">VNO77_50253</name>
</gene>
<dbReference type="EMBL" id="JAYMYQ010000072">
    <property type="protein sequence ID" value="KAK7296421.1"/>
    <property type="molecule type" value="Genomic_DNA"/>
</dbReference>
<evidence type="ECO:0000256" key="1">
    <source>
        <dbReference type="SAM" id="MobiDB-lite"/>
    </source>
</evidence>
<feature type="compositionally biased region" description="Basic and acidic residues" evidence="1">
    <location>
        <begin position="83"/>
        <end position="101"/>
    </location>
</feature>
<name>A0AAN9PFC7_CANGL</name>
<evidence type="ECO:0000313" key="3">
    <source>
        <dbReference type="Proteomes" id="UP001367508"/>
    </source>
</evidence>
<reference evidence="2 3" key="1">
    <citation type="submission" date="2024-01" db="EMBL/GenBank/DDBJ databases">
        <title>The genomes of 5 underutilized Papilionoideae crops provide insights into root nodulation and disease resistanc.</title>
        <authorList>
            <person name="Jiang F."/>
        </authorList>
    </citation>
    <scope>NUCLEOTIDE SEQUENCE [LARGE SCALE GENOMIC DNA]</scope>
    <source>
        <strain evidence="2">LVBAO_FW01</strain>
        <tissue evidence="2">Leaves</tissue>
    </source>
</reference>
<accession>A0AAN9PFC7</accession>
<organism evidence="2 3">
    <name type="scientific">Canavalia gladiata</name>
    <name type="common">Sword bean</name>
    <name type="synonym">Dolichos gladiatus</name>
    <dbReference type="NCBI Taxonomy" id="3824"/>
    <lineage>
        <taxon>Eukaryota</taxon>
        <taxon>Viridiplantae</taxon>
        <taxon>Streptophyta</taxon>
        <taxon>Embryophyta</taxon>
        <taxon>Tracheophyta</taxon>
        <taxon>Spermatophyta</taxon>
        <taxon>Magnoliopsida</taxon>
        <taxon>eudicotyledons</taxon>
        <taxon>Gunneridae</taxon>
        <taxon>Pentapetalae</taxon>
        <taxon>rosids</taxon>
        <taxon>fabids</taxon>
        <taxon>Fabales</taxon>
        <taxon>Fabaceae</taxon>
        <taxon>Papilionoideae</taxon>
        <taxon>50 kb inversion clade</taxon>
        <taxon>NPAAA clade</taxon>
        <taxon>indigoferoid/millettioid clade</taxon>
        <taxon>Phaseoleae</taxon>
        <taxon>Canavalia</taxon>
    </lineage>
</organism>
<dbReference type="AlphaFoldDB" id="A0AAN9PFC7"/>
<keyword evidence="3" id="KW-1185">Reference proteome</keyword>